<dbReference type="EMBL" id="BKCP01006072">
    <property type="protein sequence ID" value="GER41298.1"/>
    <property type="molecule type" value="Genomic_DNA"/>
</dbReference>
<reference evidence="2" key="1">
    <citation type="journal article" date="2019" name="Curr. Biol.">
        <title>Genome Sequence of Striga asiatica Provides Insight into the Evolution of Plant Parasitism.</title>
        <authorList>
            <person name="Yoshida S."/>
            <person name="Kim S."/>
            <person name="Wafula E.K."/>
            <person name="Tanskanen J."/>
            <person name="Kim Y.M."/>
            <person name="Honaas L."/>
            <person name="Yang Z."/>
            <person name="Spallek T."/>
            <person name="Conn C.E."/>
            <person name="Ichihashi Y."/>
            <person name="Cheong K."/>
            <person name="Cui S."/>
            <person name="Der J.P."/>
            <person name="Gundlach H."/>
            <person name="Jiao Y."/>
            <person name="Hori C."/>
            <person name="Ishida J.K."/>
            <person name="Kasahara H."/>
            <person name="Kiba T."/>
            <person name="Kim M.S."/>
            <person name="Koo N."/>
            <person name="Laohavisit A."/>
            <person name="Lee Y.H."/>
            <person name="Lumba S."/>
            <person name="McCourt P."/>
            <person name="Mortimer J.C."/>
            <person name="Mutuku J.M."/>
            <person name="Nomura T."/>
            <person name="Sasaki-Sekimoto Y."/>
            <person name="Seto Y."/>
            <person name="Wang Y."/>
            <person name="Wakatake T."/>
            <person name="Sakakibara H."/>
            <person name="Demura T."/>
            <person name="Yamaguchi S."/>
            <person name="Yoneyama K."/>
            <person name="Manabe R.I."/>
            <person name="Nelson D.C."/>
            <person name="Schulman A.H."/>
            <person name="Timko M.P."/>
            <person name="dePamphilis C.W."/>
            <person name="Choi D."/>
            <person name="Shirasu K."/>
        </authorList>
    </citation>
    <scope>NUCLEOTIDE SEQUENCE [LARGE SCALE GENOMIC DNA]</scope>
    <source>
        <strain evidence="2">cv. UVA1</strain>
    </source>
</reference>
<protein>
    <submittedName>
        <fullName evidence="1">NADP oxidoreductase coenzyme F420-dependent</fullName>
    </submittedName>
</protein>
<evidence type="ECO:0000313" key="2">
    <source>
        <dbReference type="Proteomes" id="UP000325081"/>
    </source>
</evidence>
<name>A0A5A7Q8L5_STRAF</name>
<keyword evidence="2" id="KW-1185">Reference proteome</keyword>
<dbReference type="AlphaFoldDB" id="A0A5A7Q8L5"/>
<comment type="caution">
    <text evidence="1">The sequence shown here is derived from an EMBL/GenBank/DDBJ whole genome shotgun (WGS) entry which is preliminary data.</text>
</comment>
<proteinExistence type="predicted"/>
<evidence type="ECO:0000313" key="1">
    <source>
        <dbReference type="EMBL" id="GER41298.1"/>
    </source>
</evidence>
<accession>A0A5A7Q8L5</accession>
<organism evidence="1 2">
    <name type="scientific">Striga asiatica</name>
    <name type="common">Asiatic witchweed</name>
    <name type="synonym">Buchnera asiatica</name>
    <dbReference type="NCBI Taxonomy" id="4170"/>
    <lineage>
        <taxon>Eukaryota</taxon>
        <taxon>Viridiplantae</taxon>
        <taxon>Streptophyta</taxon>
        <taxon>Embryophyta</taxon>
        <taxon>Tracheophyta</taxon>
        <taxon>Spermatophyta</taxon>
        <taxon>Magnoliopsida</taxon>
        <taxon>eudicotyledons</taxon>
        <taxon>Gunneridae</taxon>
        <taxon>Pentapetalae</taxon>
        <taxon>asterids</taxon>
        <taxon>lamiids</taxon>
        <taxon>Lamiales</taxon>
        <taxon>Orobanchaceae</taxon>
        <taxon>Buchnereae</taxon>
        <taxon>Striga</taxon>
    </lineage>
</organism>
<gene>
    <name evidence="1" type="ORF">STAS_18010</name>
</gene>
<dbReference type="Proteomes" id="UP000325081">
    <property type="component" value="Unassembled WGS sequence"/>
</dbReference>
<sequence length="192" mass="20745">MGQTGSGLMCCLRTGQAGRLESAALGRTGRAFSAAIAETYHAMGIVSENNYNSCRGAALPRHHIGHAGTQSGSRENDMGVARSGRALHCKGLPARAMRGRAWAVLGRHVAARVALKSVLKKIGIDYPDLETLRYTTRTPLLFQNFRSSVKPTGQNSGFPLLGPLASFSSSSQPKKLVLLLKARMLFVRWPQR</sequence>